<dbReference type="InterPro" id="IPR009057">
    <property type="entry name" value="Homeodomain-like_sf"/>
</dbReference>
<evidence type="ECO:0000313" key="4">
    <source>
        <dbReference type="EMBL" id="CPV55026.1"/>
    </source>
</evidence>
<dbReference type="Proteomes" id="UP000045782">
    <property type="component" value="Unassembled WGS sequence"/>
</dbReference>
<dbReference type="Pfam" id="PF12625">
    <property type="entry name" value="Arabinose_bd"/>
    <property type="match status" value="1"/>
</dbReference>
<dbReference type="GO" id="GO:0005829">
    <property type="term" value="C:cytosol"/>
    <property type="evidence" value="ECO:0007669"/>
    <property type="project" value="TreeGrafter"/>
</dbReference>
<keyword evidence="2" id="KW-0238">DNA-binding</keyword>
<dbReference type="Gene3D" id="1.10.10.60">
    <property type="entry name" value="Homeodomain-like"/>
    <property type="match status" value="1"/>
</dbReference>
<evidence type="ECO:0000256" key="1">
    <source>
        <dbReference type="ARBA" id="ARBA00023015"/>
    </source>
</evidence>
<dbReference type="RefSeq" id="WP_016892945.1">
    <property type="nucleotide sequence ID" value="NZ_CSWP01000005.1"/>
</dbReference>
<dbReference type="PANTHER" id="PTHR47894:SF4">
    <property type="entry name" value="HTH-TYPE TRANSCRIPTIONAL REGULATOR GADX"/>
    <property type="match status" value="1"/>
</dbReference>
<organism evidence="4 5">
    <name type="scientific">Mycobacteroides abscessus</name>
    <dbReference type="NCBI Taxonomy" id="36809"/>
    <lineage>
        <taxon>Bacteria</taxon>
        <taxon>Bacillati</taxon>
        <taxon>Actinomycetota</taxon>
        <taxon>Actinomycetes</taxon>
        <taxon>Mycobacteriales</taxon>
        <taxon>Mycobacteriaceae</taxon>
        <taxon>Mycobacteroides</taxon>
    </lineage>
</organism>
<dbReference type="EMBL" id="CSWP01000005">
    <property type="protein sequence ID" value="CPV55026.1"/>
    <property type="molecule type" value="Genomic_DNA"/>
</dbReference>
<gene>
    <name evidence="4" type="ORF">ERS075579_02634</name>
</gene>
<name>A0A0U0ZP19_9MYCO</name>
<accession>A0A0U0ZP19</accession>
<dbReference type="SMART" id="SM00342">
    <property type="entry name" value="HTH_ARAC"/>
    <property type="match status" value="1"/>
</dbReference>
<dbReference type="SUPFAM" id="SSF46689">
    <property type="entry name" value="Homeodomain-like"/>
    <property type="match status" value="1"/>
</dbReference>
<reference evidence="4 5" key="1">
    <citation type="submission" date="2015-03" db="EMBL/GenBank/DDBJ databases">
        <authorList>
            <person name="Murphy D."/>
        </authorList>
    </citation>
    <scope>NUCLEOTIDE SEQUENCE [LARGE SCALE GENOMIC DNA]</scope>
    <source>
        <strain evidence="4 5">PAP088</strain>
    </source>
</reference>
<dbReference type="GO" id="GO:0000976">
    <property type="term" value="F:transcription cis-regulatory region binding"/>
    <property type="evidence" value="ECO:0007669"/>
    <property type="project" value="TreeGrafter"/>
</dbReference>
<proteinExistence type="predicted"/>
<evidence type="ECO:0000256" key="2">
    <source>
        <dbReference type="ARBA" id="ARBA00023125"/>
    </source>
</evidence>
<evidence type="ECO:0000256" key="3">
    <source>
        <dbReference type="ARBA" id="ARBA00023163"/>
    </source>
</evidence>
<dbReference type="PROSITE" id="PS01124">
    <property type="entry name" value="HTH_ARAC_FAMILY_2"/>
    <property type="match status" value="1"/>
</dbReference>
<protein>
    <submittedName>
        <fullName evidence="4">Probable transcriptional regulatory, AraC family</fullName>
    </submittedName>
</protein>
<dbReference type="Pfam" id="PF12833">
    <property type="entry name" value="HTH_18"/>
    <property type="match status" value="1"/>
</dbReference>
<evidence type="ECO:0000313" key="5">
    <source>
        <dbReference type="Proteomes" id="UP000045782"/>
    </source>
</evidence>
<dbReference type="PANTHER" id="PTHR47894">
    <property type="entry name" value="HTH-TYPE TRANSCRIPTIONAL REGULATOR GADX"/>
    <property type="match status" value="1"/>
</dbReference>
<dbReference type="AlphaFoldDB" id="A0A0U0ZP19"/>
<dbReference type="InterPro" id="IPR032687">
    <property type="entry name" value="AraC-type_N"/>
</dbReference>
<dbReference type="GO" id="GO:0003700">
    <property type="term" value="F:DNA-binding transcription factor activity"/>
    <property type="evidence" value="ECO:0007669"/>
    <property type="project" value="InterPro"/>
</dbReference>
<keyword evidence="1" id="KW-0805">Transcription regulation</keyword>
<dbReference type="InterPro" id="IPR018060">
    <property type="entry name" value="HTH_AraC"/>
</dbReference>
<sequence length="339" mass="37520">MNIRLVRFAALSGYVDVARASGLDPARMMREHGLDPAGLAQPDRRVAADAVIALLEASADASGVDDFGLRLAERRRLSSLGPLSLALREQPTVRDVVAMLCRHESMYNESLRIRVVERDGIAAVRLALDAGGAAATQSTDLALAALAGVLRTFLSNTWHPLRVNLRRPRPSAPAMHHRIFGPRIEFAQQLDEIVVYTSDLDRRNDSFDPLLRQYSQAVLEPPERPGDTTTTDRVRDLIEVLLPVGRCSVEQVARGLGVDRRTVHRQLASEGTSFSALLDTIRLDLADHLVTSDRHSLTENSEMLAFSSPSNFSRWFRGHRAMSPRTWRNLRADAIAAHS</sequence>
<keyword evidence="3" id="KW-0804">Transcription</keyword>